<feature type="region of interest" description="Disordered" evidence="1">
    <location>
        <begin position="1"/>
        <end position="24"/>
    </location>
</feature>
<dbReference type="InterPro" id="IPR050490">
    <property type="entry name" value="Bact_solute-bd_prot1"/>
</dbReference>
<dbReference type="PANTHER" id="PTHR43649">
    <property type="entry name" value="ARABINOSE-BINDING PROTEIN-RELATED"/>
    <property type="match status" value="1"/>
</dbReference>
<sequence length="449" mass="49112">MDHRPPLSRHTSVPSSVPPSVPSSHTISRRSLFLGAAAFGVPAVLAGCGSGEPAQKAGGGSAAAGLGTVTLGSNASDEVPKKSLEAQLKAFTQATVKVNTVDHNTFQENINRYLRGTPDDVFTWFAGYRMQFFAEQGLALDLSDVWRDIGGDFTQAFKDQSTGVDGKQYFIPSTYYPWAVFYRKSVWREKGYEPPATLDEFTALAKKMKADGLIPIAFADKDGWPAMGTFDILNMRTNGYDFHVQLMQGKQSWTDPKVRQVFDTWRGLMEYHQPAALGRTWQEAAQSLAQKKTGMYLLGMFVAQQFPEADRDDLDFFTFPEVNPAYGTDSIDAPIDGYMVSAKARNVDGAKALVKQLAQASSQNIATKLDPGTLASNGKADTSGYSALQKRGAELVSKATHIAQFLDRDTRPDFASTVMIPSLQSFVGKPDEIDPLLASIEKQKATIFR</sequence>
<dbReference type="RefSeq" id="WP_242381394.1">
    <property type="nucleotide sequence ID" value="NZ_JAKRKC020000002.1"/>
</dbReference>
<evidence type="ECO:0000313" key="3">
    <source>
        <dbReference type="Proteomes" id="UP001317259"/>
    </source>
</evidence>
<dbReference type="Gene3D" id="3.40.190.10">
    <property type="entry name" value="Periplasmic binding protein-like II"/>
    <property type="match status" value="2"/>
</dbReference>
<protein>
    <submittedName>
        <fullName evidence="2">ABC transporter substrate-binding protein</fullName>
    </submittedName>
</protein>
<gene>
    <name evidence="2" type="ORF">MF672_043955</name>
</gene>
<dbReference type="PROSITE" id="PS51318">
    <property type="entry name" value="TAT"/>
    <property type="match status" value="1"/>
</dbReference>
<reference evidence="2 3" key="1">
    <citation type="submission" date="2022-04" db="EMBL/GenBank/DDBJ databases">
        <title>Genome draft of Actinomadura sp. ATCC 31491.</title>
        <authorList>
            <person name="Shi X."/>
            <person name="Du Y."/>
        </authorList>
    </citation>
    <scope>NUCLEOTIDE SEQUENCE [LARGE SCALE GENOMIC DNA]</scope>
    <source>
        <strain evidence="2 3">ATCC 31491</strain>
    </source>
</reference>
<dbReference type="EMBL" id="JAKRKC020000002">
    <property type="protein sequence ID" value="MCK2220713.1"/>
    <property type="molecule type" value="Genomic_DNA"/>
</dbReference>
<evidence type="ECO:0000313" key="2">
    <source>
        <dbReference type="EMBL" id="MCK2220713.1"/>
    </source>
</evidence>
<keyword evidence="3" id="KW-1185">Reference proteome</keyword>
<evidence type="ECO:0000256" key="1">
    <source>
        <dbReference type="SAM" id="MobiDB-lite"/>
    </source>
</evidence>
<dbReference type="Pfam" id="PF01547">
    <property type="entry name" value="SBP_bac_1"/>
    <property type="match status" value="1"/>
</dbReference>
<proteinExistence type="predicted"/>
<name>A0ABT0G8G3_9ACTN</name>
<dbReference type="InterPro" id="IPR006059">
    <property type="entry name" value="SBP"/>
</dbReference>
<dbReference type="InterPro" id="IPR006311">
    <property type="entry name" value="TAT_signal"/>
</dbReference>
<dbReference type="SUPFAM" id="SSF53850">
    <property type="entry name" value="Periplasmic binding protein-like II"/>
    <property type="match status" value="1"/>
</dbReference>
<comment type="caution">
    <text evidence="2">The sequence shown here is derived from an EMBL/GenBank/DDBJ whole genome shotgun (WGS) entry which is preliminary data.</text>
</comment>
<accession>A0ABT0G8G3</accession>
<organism evidence="2 3">
    <name type="scientific">Actinomadura luzonensis</name>
    <dbReference type="NCBI Taxonomy" id="2805427"/>
    <lineage>
        <taxon>Bacteria</taxon>
        <taxon>Bacillati</taxon>
        <taxon>Actinomycetota</taxon>
        <taxon>Actinomycetes</taxon>
        <taxon>Streptosporangiales</taxon>
        <taxon>Thermomonosporaceae</taxon>
        <taxon>Actinomadura</taxon>
    </lineage>
</organism>
<dbReference type="Proteomes" id="UP001317259">
    <property type="component" value="Unassembled WGS sequence"/>
</dbReference>